<proteinExistence type="predicted"/>
<keyword evidence="2" id="KW-1185">Reference proteome</keyword>
<evidence type="ECO:0000313" key="1">
    <source>
        <dbReference type="EMBL" id="TWE10458.1"/>
    </source>
</evidence>
<organism evidence="1 2">
    <name type="scientific">Rudaeicoccus suwonensis</name>
    <dbReference type="NCBI Taxonomy" id="657409"/>
    <lineage>
        <taxon>Bacteria</taxon>
        <taxon>Bacillati</taxon>
        <taxon>Actinomycetota</taxon>
        <taxon>Actinomycetes</taxon>
        <taxon>Micrococcales</taxon>
        <taxon>Dermacoccaceae</taxon>
        <taxon>Rudaeicoccus</taxon>
    </lineage>
</organism>
<dbReference type="AlphaFoldDB" id="A0A561E4B8"/>
<evidence type="ECO:0000313" key="2">
    <source>
        <dbReference type="Proteomes" id="UP000318297"/>
    </source>
</evidence>
<reference evidence="1 2" key="1">
    <citation type="submission" date="2019-06" db="EMBL/GenBank/DDBJ databases">
        <title>Sequencing the genomes of 1000 actinobacteria strains.</title>
        <authorList>
            <person name="Klenk H.-P."/>
        </authorList>
    </citation>
    <scope>NUCLEOTIDE SEQUENCE [LARGE SCALE GENOMIC DNA]</scope>
    <source>
        <strain evidence="1 2">DSM 19560</strain>
    </source>
</reference>
<protein>
    <submittedName>
        <fullName evidence="1">Uncharacterized protein</fullName>
    </submittedName>
</protein>
<comment type="caution">
    <text evidence="1">The sequence shown here is derived from an EMBL/GenBank/DDBJ whole genome shotgun (WGS) entry which is preliminary data.</text>
</comment>
<dbReference type="Proteomes" id="UP000318297">
    <property type="component" value="Unassembled WGS sequence"/>
</dbReference>
<accession>A0A561E4B8</accession>
<name>A0A561E4B8_9MICO</name>
<dbReference type="EMBL" id="VIVQ01000002">
    <property type="protein sequence ID" value="TWE10458.1"/>
    <property type="molecule type" value="Genomic_DNA"/>
</dbReference>
<sequence length="96" mass="10782">MNRADNRRVSQAFDLLKPYSYDPTADYPPSVADLRMSIEEILATLAGRSDRDVARNEQTREQVIRSLIEVESDPCADADMRAAIRSSVILLQQIGD</sequence>
<gene>
    <name evidence="1" type="ORF">BKA23_2820</name>
</gene>